<evidence type="ECO:0000313" key="1">
    <source>
        <dbReference type="EMBL" id="GBH10401.1"/>
    </source>
</evidence>
<name>A0A2V0QBX4_PSESF</name>
<protein>
    <submittedName>
        <fullName evidence="1">Uncharacterized protein</fullName>
    </submittedName>
</protein>
<organism evidence="1 2">
    <name type="scientific">Pseudomonas syringae pv. actinidiae</name>
    <dbReference type="NCBI Taxonomy" id="103796"/>
    <lineage>
        <taxon>Bacteria</taxon>
        <taxon>Pseudomonadati</taxon>
        <taxon>Pseudomonadota</taxon>
        <taxon>Gammaproteobacteria</taxon>
        <taxon>Pseudomonadales</taxon>
        <taxon>Pseudomonadaceae</taxon>
        <taxon>Pseudomonas</taxon>
        <taxon>Pseudomonas syringae</taxon>
    </lineage>
</organism>
<gene>
    <name evidence="1" type="ORF">KPSA1_03818</name>
</gene>
<accession>A0A2V0QBX4</accession>
<proteinExistence type="predicted"/>
<sequence length="58" mass="6754">MARTVYSAARREGKDVDTDRGDIHGDLHGYCCYQVYSYVVIQHWSDYLQCCRTMSMVV</sequence>
<evidence type="ECO:0000313" key="2">
    <source>
        <dbReference type="Proteomes" id="UP000247480"/>
    </source>
</evidence>
<dbReference type="AlphaFoldDB" id="A0A2V0QBX4"/>
<dbReference type="EMBL" id="BGJZ01000185">
    <property type="protein sequence ID" value="GBH10401.1"/>
    <property type="molecule type" value="Genomic_DNA"/>
</dbReference>
<dbReference type="Proteomes" id="UP000247480">
    <property type="component" value="Unassembled WGS sequence"/>
</dbReference>
<comment type="caution">
    <text evidence="1">The sequence shown here is derived from an EMBL/GenBank/DDBJ whole genome shotgun (WGS) entry which is preliminary data.</text>
</comment>
<reference evidence="1 2" key="1">
    <citation type="submission" date="2018-04" db="EMBL/GenBank/DDBJ databases">
        <title>Draft genome sequence of Pseudomonas syringae pv. actinidiae biovar 1 strains isolated from kiwifruit in Kagawa prefecture.</title>
        <authorList>
            <person name="Tabuchi M."/>
            <person name="Saito M."/>
            <person name="Fujiwara S."/>
            <person name="Sasa N."/>
            <person name="Akimitsu K."/>
            <person name="Gomi K."/>
            <person name="Konishi-Sugita S."/>
            <person name="Hamano K."/>
            <person name="Kataoka I."/>
        </authorList>
    </citation>
    <scope>NUCLEOTIDE SEQUENCE [LARGE SCALE GENOMIC DNA]</scope>
    <source>
        <strain evidence="1 2">MAFF212206</strain>
    </source>
</reference>